<keyword evidence="2" id="KW-0805">Transcription regulation</keyword>
<dbReference type="GO" id="GO:0003677">
    <property type="term" value="F:DNA binding"/>
    <property type="evidence" value="ECO:0007669"/>
    <property type="project" value="UniProtKB-KW"/>
</dbReference>
<dbReference type="EMBL" id="OU466862">
    <property type="protein sequence ID" value="CAH2072633.1"/>
    <property type="molecule type" value="Genomic_DNA"/>
</dbReference>
<reference evidence="8 9" key="1">
    <citation type="submission" date="2022-03" db="EMBL/GenBank/DDBJ databases">
        <authorList>
            <person name="Nunn A."/>
            <person name="Chopra R."/>
            <person name="Nunn A."/>
            <person name="Contreras Garrido A."/>
        </authorList>
    </citation>
    <scope>NUCLEOTIDE SEQUENCE [LARGE SCALE GENOMIC DNA]</scope>
</reference>
<organism evidence="8 9">
    <name type="scientific">Thlaspi arvense</name>
    <name type="common">Field penny-cress</name>
    <dbReference type="NCBI Taxonomy" id="13288"/>
    <lineage>
        <taxon>Eukaryota</taxon>
        <taxon>Viridiplantae</taxon>
        <taxon>Streptophyta</taxon>
        <taxon>Embryophyta</taxon>
        <taxon>Tracheophyta</taxon>
        <taxon>Spermatophyta</taxon>
        <taxon>Magnoliopsida</taxon>
        <taxon>eudicotyledons</taxon>
        <taxon>Gunneridae</taxon>
        <taxon>Pentapetalae</taxon>
        <taxon>rosids</taxon>
        <taxon>malvids</taxon>
        <taxon>Brassicales</taxon>
        <taxon>Brassicaceae</taxon>
        <taxon>Thlaspideae</taxon>
        <taxon>Thlaspi</taxon>
    </lineage>
</organism>
<dbReference type="PANTHER" id="PTHR46373:SF5">
    <property type="entry name" value="RWP-RK DOMAIN PROTEIN"/>
    <property type="match status" value="1"/>
</dbReference>
<sequence length="441" mass="49679">MIQDLLNVINSPNPNLMDLSFTVNPLSPLPPPPPTPTTENIDETGLMQELSLSFSNCDTNEFLSPPLQDDSTPSWDMGLFDIPSDDLDAIINYNVLEQIGNDNGNNVVETGRLEPSTRVFAENGTNFETGGSSATPVPAITPITSGGVLVCNCCNLLRRVYHSNGQEMLRFDIFGGIGYFCHAVLETRRLDGSNESTHLTYHLTDLTMEEVRLFLEDYFSAREASGYVITSDTDTDFFQAMNACFCNNQSFMSTLPPRDDVPMSLAMPDETLNVPHVPQYVGLRDEPPVPKKKQRRRTALAVQDKCFDKNMLLVPQVSFCHVRERTGKLTLKDISMHFHLPIEQAARKMSLCPTVVKKICRRGGLYRWPHRKIKSLLKKIELLKSVLSSATDDKGREHAEQQIEKLEQKIAEICSEILKNFKTLQSTLYWLRKKKSPFVCV</sequence>
<feature type="domain" description="RWP-RK" evidence="7">
    <location>
        <begin position="316"/>
        <end position="396"/>
    </location>
</feature>
<dbReference type="InterPro" id="IPR044607">
    <property type="entry name" value="RKD-like"/>
</dbReference>
<evidence type="ECO:0000256" key="6">
    <source>
        <dbReference type="ARBA" id="ARBA00023242"/>
    </source>
</evidence>
<evidence type="ECO:0000313" key="8">
    <source>
        <dbReference type="EMBL" id="CAH2072633.1"/>
    </source>
</evidence>
<dbReference type="AlphaFoldDB" id="A0AAU9SV15"/>
<dbReference type="GO" id="GO:0003700">
    <property type="term" value="F:DNA-binding transcription factor activity"/>
    <property type="evidence" value="ECO:0007669"/>
    <property type="project" value="InterPro"/>
</dbReference>
<keyword evidence="3" id="KW-0175">Coiled coil</keyword>
<evidence type="ECO:0000256" key="4">
    <source>
        <dbReference type="ARBA" id="ARBA00023125"/>
    </source>
</evidence>
<keyword evidence="4" id="KW-0238">DNA-binding</keyword>
<gene>
    <name evidence="8" type="ORF">TAV2_LOCUS20761</name>
</gene>
<evidence type="ECO:0000259" key="7">
    <source>
        <dbReference type="PROSITE" id="PS51519"/>
    </source>
</evidence>
<evidence type="ECO:0000256" key="3">
    <source>
        <dbReference type="ARBA" id="ARBA00023054"/>
    </source>
</evidence>
<name>A0AAU9SV15_THLAR</name>
<evidence type="ECO:0000313" key="9">
    <source>
        <dbReference type="Proteomes" id="UP000836841"/>
    </source>
</evidence>
<evidence type="ECO:0000256" key="1">
    <source>
        <dbReference type="ARBA" id="ARBA00004049"/>
    </source>
</evidence>
<keyword evidence="5" id="KW-0804">Transcription</keyword>
<dbReference type="Proteomes" id="UP000836841">
    <property type="component" value="Chromosome 6"/>
</dbReference>
<comment type="function">
    <text evidence="1">Putative transcription factor.</text>
</comment>
<proteinExistence type="predicted"/>
<dbReference type="InterPro" id="IPR003035">
    <property type="entry name" value="RWP-RK_dom"/>
</dbReference>
<accession>A0AAU9SV15</accession>
<evidence type="ECO:0000256" key="5">
    <source>
        <dbReference type="ARBA" id="ARBA00023163"/>
    </source>
</evidence>
<keyword evidence="6" id="KW-0539">Nucleus</keyword>
<protein>
    <recommendedName>
        <fullName evidence="7">RWP-RK domain-containing protein</fullName>
    </recommendedName>
</protein>
<dbReference type="PANTHER" id="PTHR46373">
    <property type="entry name" value="PROTEIN RKD4"/>
    <property type="match status" value="1"/>
</dbReference>
<evidence type="ECO:0000256" key="2">
    <source>
        <dbReference type="ARBA" id="ARBA00023015"/>
    </source>
</evidence>
<keyword evidence="9" id="KW-1185">Reference proteome</keyword>
<dbReference type="PROSITE" id="PS51519">
    <property type="entry name" value="RWP_RK"/>
    <property type="match status" value="1"/>
</dbReference>
<dbReference type="Pfam" id="PF02042">
    <property type="entry name" value="RWP-RK"/>
    <property type="match status" value="1"/>
</dbReference>